<keyword evidence="7" id="KW-1185">Reference proteome</keyword>
<evidence type="ECO:0000313" key="7">
    <source>
        <dbReference type="Proteomes" id="UP001501475"/>
    </source>
</evidence>
<dbReference type="PANTHER" id="PTHR42800:SF1">
    <property type="entry name" value="EXOINULINASE INUD (AFU_ORTHOLOGUE AFUA_5G00480)"/>
    <property type="match status" value="1"/>
</dbReference>
<dbReference type="Pfam" id="PF00251">
    <property type="entry name" value="Glyco_hydro_32N"/>
    <property type="match status" value="2"/>
</dbReference>
<evidence type="ECO:0000313" key="6">
    <source>
        <dbReference type="EMBL" id="GAA1774121.1"/>
    </source>
</evidence>
<evidence type="ECO:0000256" key="1">
    <source>
        <dbReference type="ARBA" id="ARBA00009902"/>
    </source>
</evidence>
<dbReference type="PROSITE" id="PS00609">
    <property type="entry name" value="GLYCOSYL_HYDROL_F32"/>
    <property type="match status" value="1"/>
</dbReference>
<evidence type="ECO:0000256" key="2">
    <source>
        <dbReference type="ARBA" id="ARBA00022801"/>
    </source>
</evidence>
<keyword evidence="2" id="KW-0378">Hydrolase</keyword>
<organism evidence="6 7">
    <name type="scientific">Nostocoides vanveenii</name>
    <dbReference type="NCBI Taxonomy" id="330835"/>
    <lineage>
        <taxon>Bacteria</taxon>
        <taxon>Bacillati</taxon>
        <taxon>Actinomycetota</taxon>
        <taxon>Actinomycetes</taxon>
        <taxon>Micrococcales</taxon>
        <taxon>Intrasporangiaceae</taxon>
        <taxon>Nostocoides</taxon>
    </lineage>
</organism>
<protein>
    <recommendedName>
        <fullName evidence="8">Levanase</fullName>
    </recommendedName>
</protein>
<evidence type="ECO:0000259" key="5">
    <source>
        <dbReference type="Pfam" id="PF08244"/>
    </source>
</evidence>
<sequence length="897" mass="96305">MGGPCALLPLDTRTKGKVNEDTAFDPMALRRRRRSAVGVGALIAPAGASVGPAGLTPSVAVGEEPYRPAVHFTPRENWMNDPNGLVYYKGTYHLFFQHNPSGNRWGNMSWGHATSPDLIHWTQQPLAIAQTFNEAGDSIEDIFSGSVVVDKTNSSGLGTKTNPPLVAIYTSAYTDKHPTLAGKQAQSLAYSLDAGKTWTKYTGNPVLNRDSANFRDPKVFRYSGPAGTYWVMAAVEAQEHRVLLYKSADLKNWTYLSDFGPANAVGGQWECPDLFQLAVQGTKERKWVLVVNINPGAVAGGSGGQYFVGDFDGTTFTSQSTVTADSLPTGTNFADFNDGTYGDWTVANEPGNWKGGPWGQAPATGTLEGQNPVSGFVGRGLVNGFLDHDWPVGTLRSPDFTVESDYVNFLVGGGKHPHVDGAQLRNEPPPGTLLWDGFEFPDGTTLADTGWSLTGDFATDPWRNPSTAGGDYFIGRKRINTWEGGPRGDDNTGSMTSPAFEITGDYLSMLVGAGKRTDGSLEIQLLVDGEVVRSLTGPGDGALNWRNWNVSELRGRTAQLRVWDQATGGWGHLTMDHVVMGDVPATVRSDETAVNLVVDGQVVASATGSNSEYLDWQAFDLRPYAGKQAHIEIVDNNRFGWGHILADEFRFGTAPAPTRAEGYDWLDYGRDYYAAVSFNDVPAGKRVMIGWMNNWDYANEIPTSPWRSAMALPRNVWLAPTPKGPRLVSRVVQQAGGLDLSAQAYAAAAQSISGETLLPKAASVARIDAVLTPGTATRFGLSVHGNADGSERTLIGYDMATGRLYVDRTASGKLDFASSFPSIDDASVALVGGKLTLSIYLDRSSVEVFAQGGKTSITDQVFPSAGSDRIGVWAEGGAARVQSLKVTPLAPAMFPRG</sequence>
<name>A0ABP4X9L8_9MICO</name>
<feature type="domain" description="Glycosyl hydrolase family 32 N-terminal" evidence="4">
    <location>
        <begin position="661"/>
        <end position="720"/>
    </location>
</feature>
<dbReference type="InterPro" id="IPR013148">
    <property type="entry name" value="Glyco_hydro_32_N"/>
</dbReference>
<evidence type="ECO:0000259" key="4">
    <source>
        <dbReference type="Pfam" id="PF00251"/>
    </source>
</evidence>
<dbReference type="InterPro" id="IPR018053">
    <property type="entry name" value="Glyco_hydro_32_AS"/>
</dbReference>
<dbReference type="PANTHER" id="PTHR42800">
    <property type="entry name" value="EXOINULINASE INUD (AFU_ORTHOLOGUE AFUA_5G00480)"/>
    <property type="match status" value="1"/>
</dbReference>
<dbReference type="Gene3D" id="2.60.120.560">
    <property type="entry name" value="Exo-inulinase, domain 1"/>
    <property type="match status" value="1"/>
</dbReference>
<accession>A0ABP4X9L8</accession>
<dbReference type="Proteomes" id="UP001501475">
    <property type="component" value="Unassembled WGS sequence"/>
</dbReference>
<dbReference type="InterPro" id="IPR001362">
    <property type="entry name" value="Glyco_hydro_32"/>
</dbReference>
<gene>
    <name evidence="6" type="ORF">GCM10009810_33950</name>
</gene>
<dbReference type="SUPFAM" id="SSF75005">
    <property type="entry name" value="Arabinanase/levansucrase/invertase"/>
    <property type="match status" value="1"/>
</dbReference>
<dbReference type="EMBL" id="BAAAPN010000101">
    <property type="protein sequence ID" value="GAA1774121.1"/>
    <property type="molecule type" value="Genomic_DNA"/>
</dbReference>
<proteinExistence type="inferred from homology"/>
<keyword evidence="3" id="KW-0326">Glycosidase</keyword>
<feature type="domain" description="Glycosyl hydrolase family 32 N-terminal" evidence="4">
    <location>
        <begin position="71"/>
        <end position="331"/>
    </location>
</feature>
<dbReference type="InterPro" id="IPR013189">
    <property type="entry name" value="Glyco_hydro_32_C"/>
</dbReference>
<dbReference type="SMART" id="SM00640">
    <property type="entry name" value="Glyco_32"/>
    <property type="match status" value="1"/>
</dbReference>
<comment type="caution">
    <text evidence="6">The sequence shown here is derived from an EMBL/GenBank/DDBJ whole genome shotgun (WGS) entry which is preliminary data.</text>
</comment>
<feature type="domain" description="Glycosyl hydrolase family 32 C-terminal" evidence="5">
    <location>
        <begin position="760"/>
        <end position="887"/>
    </location>
</feature>
<dbReference type="Gene3D" id="2.115.10.20">
    <property type="entry name" value="Glycosyl hydrolase domain, family 43"/>
    <property type="match status" value="2"/>
</dbReference>
<dbReference type="InterPro" id="IPR013320">
    <property type="entry name" value="ConA-like_dom_sf"/>
</dbReference>
<reference evidence="7" key="1">
    <citation type="journal article" date="2019" name="Int. J. Syst. Evol. Microbiol.">
        <title>The Global Catalogue of Microorganisms (GCM) 10K type strain sequencing project: providing services to taxonomists for standard genome sequencing and annotation.</title>
        <authorList>
            <consortium name="The Broad Institute Genomics Platform"/>
            <consortium name="The Broad Institute Genome Sequencing Center for Infectious Disease"/>
            <person name="Wu L."/>
            <person name="Ma J."/>
        </authorList>
    </citation>
    <scope>NUCLEOTIDE SEQUENCE [LARGE SCALE GENOMIC DNA]</scope>
    <source>
        <strain evidence="7">JCM 15591</strain>
    </source>
</reference>
<dbReference type="SUPFAM" id="SSF49899">
    <property type="entry name" value="Concanavalin A-like lectins/glucanases"/>
    <property type="match status" value="1"/>
</dbReference>
<evidence type="ECO:0008006" key="8">
    <source>
        <dbReference type="Google" id="ProtNLM"/>
    </source>
</evidence>
<dbReference type="CDD" id="cd18622">
    <property type="entry name" value="GH32_Inu-like"/>
    <property type="match status" value="1"/>
</dbReference>
<evidence type="ECO:0000256" key="3">
    <source>
        <dbReference type="ARBA" id="ARBA00023295"/>
    </source>
</evidence>
<dbReference type="Pfam" id="PF08244">
    <property type="entry name" value="Glyco_hydro_32C"/>
    <property type="match status" value="1"/>
</dbReference>
<comment type="similarity">
    <text evidence="1">Belongs to the glycosyl hydrolase 32 family.</text>
</comment>
<dbReference type="InterPro" id="IPR023296">
    <property type="entry name" value="Glyco_hydro_beta-prop_sf"/>
</dbReference>